<evidence type="ECO:0000256" key="19">
    <source>
        <dbReference type="PIRSR" id="PIRSR634016-1"/>
    </source>
</evidence>
<evidence type="ECO:0000256" key="4">
    <source>
        <dbReference type="ARBA" id="ARBA00011748"/>
    </source>
</evidence>
<dbReference type="AlphaFoldDB" id="A0A9X0D0F5"/>
<keyword evidence="7 22" id="KW-0645">Protease</keyword>
<evidence type="ECO:0000256" key="21">
    <source>
        <dbReference type="PIRSR" id="PIRSR634016-4"/>
    </source>
</evidence>
<dbReference type="InterPro" id="IPR014782">
    <property type="entry name" value="Peptidase_M1_dom"/>
</dbReference>
<feature type="domain" description="Peptidase M1 membrane alanine aminopeptidase" evidence="24">
    <location>
        <begin position="310"/>
        <end position="532"/>
    </location>
</feature>
<organism evidence="27 28">
    <name type="scientific">Desmophyllum pertusum</name>
    <dbReference type="NCBI Taxonomy" id="174260"/>
    <lineage>
        <taxon>Eukaryota</taxon>
        <taxon>Metazoa</taxon>
        <taxon>Cnidaria</taxon>
        <taxon>Anthozoa</taxon>
        <taxon>Hexacorallia</taxon>
        <taxon>Scleractinia</taxon>
        <taxon>Caryophylliina</taxon>
        <taxon>Caryophylliidae</taxon>
        <taxon>Desmophyllum</taxon>
    </lineage>
</organism>
<keyword evidence="12" id="KW-0106">Calcium</keyword>
<dbReference type="InterPro" id="IPR045357">
    <property type="entry name" value="Aminopeptidase_N-like_N"/>
</dbReference>
<dbReference type="GO" id="GO:0042277">
    <property type="term" value="F:peptide binding"/>
    <property type="evidence" value="ECO:0007669"/>
    <property type="project" value="TreeGrafter"/>
</dbReference>
<protein>
    <recommendedName>
        <fullName evidence="22">Aminopeptidase</fullName>
        <ecNumber evidence="22">3.4.11.-</ecNumber>
    </recommendedName>
</protein>
<comment type="subunit">
    <text evidence="4">Homodimer; disulfide-linked.</text>
</comment>
<feature type="domain" description="Aminopeptidase N-like N-terminal" evidence="26">
    <location>
        <begin position="106"/>
        <end position="290"/>
    </location>
</feature>
<keyword evidence="15 22" id="KW-0482">Metalloprotease</keyword>
<dbReference type="PRINTS" id="PR00756">
    <property type="entry name" value="ALADIPTASE"/>
</dbReference>
<keyword evidence="18" id="KW-0325">Glycoprotein</keyword>
<evidence type="ECO:0000259" key="26">
    <source>
        <dbReference type="Pfam" id="PF17900"/>
    </source>
</evidence>
<feature type="region of interest" description="Disordered" evidence="23">
    <location>
        <begin position="1"/>
        <end position="22"/>
    </location>
</feature>
<dbReference type="GO" id="GO:0008270">
    <property type="term" value="F:zinc ion binding"/>
    <property type="evidence" value="ECO:0007669"/>
    <property type="project" value="UniProtKB-UniRule"/>
</dbReference>
<keyword evidence="8 22" id="KW-0812">Transmembrane</keyword>
<evidence type="ECO:0000256" key="20">
    <source>
        <dbReference type="PIRSR" id="PIRSR634016-3"/>
    </source>
</evidence>
<keyword evidence="28" id="KW-1185">Reference proteome</keyword>
<dbReference type="SUPFAM" id="SSF63737">
    <property type="entry name" value="Leukotriene A4 hydrolase N-terminal domain"/>
    <property type="match status" value="1"/>
</dbReference>
<evidence type="ECO:0000256" key="13">
    <source>
        <dbReference type="ARBA" id="ARBA00022968"/>
    </source>
</evidence>
<feature type="binding site" evidence="20">
    <location>
        <position position="386"/>
    </location>
    <ligand>
        <name>Zn(2+)</name>
        <dbReference type="ChEBI" id="CHEBI:29105"/>
        <note>catalytic</note>
    </ligand>
</feature>
<sequence length="958" mass="109590">MAELAPLQPDAESPPLSPEFKKSDAKTSSKIVNKRAIIIAGIVILVLFILVIVLGALLGAERAKRKDYEETDEGSTGSVAVSTSAPGPTTAGTEVWWNVRLPDNIVPVHYDVLLYIDLKKLEFHGKVEILVNVTKPTENVLVHVNKMNITSVFVEKASGGDPLEIQRKFWFEKNQFYVIIMKPALMKGQYKIKMDFKAWLTDDLAGLYKSTYKRKDGKEVAIAVTQFQPTDARRTFPCFDEPALKATFTVTLAHDPSYISISNMPIESTETQGKWQLDHFEVTPIMSTYLLAFVVYDILCSTRPIDQVDYAKDNAVVMLDYMEEFFNITYPLPKADMIAIPDFAFSGMENWGLIMYREAALLYQPGASSESNKQRVSAILSHELAHQWFGNLVTMDWWAELWLNEGFASFVEFYGVNATEPSWKMMDQFVILDMALAFSLDGLANSHPIKVPVNHPDEINEIFDSISYNKGASIIRMLQSFLGYDVFRKGLTRYLNKYRYGNAKTDDLWKAFEEESCVQGSCKHVKQMMDTWTLQMGYPVLNIRDNGNGKFRVSQERFLYDRNANFTSKYQTNFNYKWVVPFTYRTDDSKRTSKLLNMTSVEIDWDGNGWLKGNEGQTGFYRVNYEQKQWGQLTNQLENGHTVFEITDRAGLIDDSFNLARGGYVKYIVPLNITKYLAKEDEYVPWAAFDNNIDSITSILSQSSPAYKYLKKYLQYQARTMYTKLGFRESGDHLEVYKRSLVLNIMCSTGEASCLRNASEYFNKWMKDPENNPVPANLRSLVYFHGIKNGGVEEWDFAFEQLKKTTVASERTQLLFGLAGASEPWIVRRYLQYSIDPDKIKTQDTTSVLTNVANYNPNGRQLTWQFIKLNWDFILGKFGGGFFAIRRLILGVTSGFATEFELQDLKTFNKENHAGSGARAQQQAEERVLANIQWRKDNEEDVGNWLKDFLKVNNIPLN</sequence>
<dbReference type="FunFam" id="2.60.40.1910:FF:000003">
    <property type="entry name" value="Aminopeptidase"/>
    <property type="match status" value="1"/>
</dbReference>
<evidence type="ECO:0000256" key="11">
    <source>
        <dbReference type="ARBA" id="ARBA00022833"/>
    </source>
</evidence>
<feature type="transmembrane region" description="Helical" evidence="22">
    <location>
        <begin position="36"/>
        <end position="58"/>
    </location>
</feature>
<feature type="binding site" evidence="20">
    <location>
        <position position="405"/>
    </location>
    <ligand>
        <name>Zn(2+)</name>
        <dbReference type="ChEBI" id="CHEBI:29105"/>
        <note>catalytic</note>
    </ligand>
</feature>
<feature type="domain" description="ERAP1-like C-terminal" evidence="25">
    <location>
        <begin position="610"/>
        <end position="928"/>
    </location>
</feature>
<evidence type="ECO:0000259" key="25">
    <source>
        <dbReference type="Pfam" id="PF11838"/>
    </source>
</evidence>
<evidence type="ECO:0000256" key="5">
    <source>
        <dbReference type="ARBA" id="ARBA00022438"/>
    </source>
</evidence>
<comment type="caution">
    <text evidence="27">The sequence shown here is derived from an EMBL/GenBank/DDBJ whole genome shotgun (WGS) entry which is preliminary data.</text>
</comment>
<evidence type="ECO:0000256" key="1">
    <source>
        <dbReference type="ARBA" id="ARBA00001703"/>
    </source>
</evidence>
<keyword evidence="13" id="KW-0735">Signal-anchor</keyword>
<dbReference type="CDD" id="cd09601">
    <property type="entry name" value="M1_APN-Q_like"/>
    <property type="match status" value="1"/>
</dbReference>
<dbReference type="GO" id="GO:0005615">
    <property type="term" value="C:extracellular space"/>
    <property type="evidence" value="ECO:0007669"/>
    <property type="project" value="TreeGrafter"/>
</dbReference>
<comment type="similarity">
    <text evidence="3 22">Belongs to the peptidase M1 family.</text>
</comment>
<dbReference type="InterPro" id="IPR001930">
    <property type="entry name" value="Peptidase_M1"/>
</dbReference>
<evidence type="ECO:0000256" key="8">
    <source>
        <dbReference type="ARBA" id="ARBA00022692"/>
    </source>
</evidence>
<comment type="subcellular location">
    <subcellularLocation>
        <location evidence="2">Cell membrane</location>
        <topology evidence="2">Single-pass type II membrane protein</topology>
    </subcellularLocation>
</comment>
<keyword evidence="16 22" id="KW-0472">Membrane</keyword>
<dbReference type="Pfam" id="PF01433">
    <property type="entry name" value="Peptidase_M1"/>
    <property type="match status" value="1"/>
</dbReference>
<keyword evidence="11 20" id="KW-0862">Zinc</keyword>
<evidence type="ECO:0000256" key="2">
    <source>
        <dbReference type="ARBA" id="ARBA00004401"/>
    </source>
</evidence>
<evidence type="ECO:0000256" key="15">
    <source>
        <dbReference type="ARBA" id="ARBA00023049"/>
    </source>
</evidence>
<reference evidence="27" key="1">
    <citation type="submission" date="2023-01" db="EMBL/GenBank/DDBJ databases">
        <title>Genome assembly of the deep-sea coral Lophelia pertusa.</title>
        <authorList>
            <person name="Herrera S."/>
            <person name="Cordes E."/>
        </authorList>
    </citation>
    <scope>NUCLEOTIDE SEQUENCE</scope>
    <source>
        <strain evidence="27">USNM1676648</strain>
        <tissue evidence="27">Polyp</tissue>
    </source>
</reference>
<dbReference type="GO" id="GO:0004230">
    <property type="term" value="F:glutamyl aminopeptidase activity"/>
    <property type="evidence" value="ECO:0007669"/>
    <property type="project" value="UniProtKB-EC"/>
</dbReference>
<evidence type="ECO:0000256" key="14">
    <source>
        <dbReference type="ARBA" id="ARBA00022989"/>
    </source>
</evidence>
<dbReference type="FunFam" id="1.25.50.20:FF:000001">
    <property type="entry name" value="Aminopeptidase"/>
    <property type="match status" value="1"/>
</dbReference>
<dbReference type="Gene3D" id="2.60.40.1730">
    <property type="entry name" value="tricorn interacting facor f3 domain"/>
    <property type="match status" value="1"/>
</dbReference>
<feature type="region of interest" description="Disordered" evidence="23">
    <location>
        <begin position="65"/>
        <end position="89"/>
    </location>
</feature>
<evidence type="ECO:0000256" key="6">
    <source>
        <dbReference type="ARBA" id="ARBA00022475"/>
    </source>
</evidence>
<dbReference type="Gene3D" id="2.60.40.1910">
    <property type="match status" value="1"/>
</dbReference>
<dbReference type="EMBL" id="MU825932">
    <property type="protein sequence ID" value="KAJ7382215.1"/>
    <property type="molecule type" value="Genomic_DNA"/>
</dbReference>
<dbReference type="PANTHER" id="PTHR11533">
    <property type="entry name" value="PROTEASE M1 ZINC METALLOPROTEASE"/>
    <property type="match status" value="1"/>
</dbReference>
<keyword evidence="5 22" id="KW-0031">Aminopeptidase</keyword>
<dbReference type="InterPro" id="IPR027268">
    <property type="entry name" value="Peptidase_M4/M1_CTD_sf"/>
</dbReference>
<keyword evidence="14 22" id="KW-1133">Transmembrane helix</keyword>
<dbReference type="Pfam" id="PF11838">
    <property type="entry name" value="ERAP1_C"/>
    <property type="match status" value="1"/>
</dbReference>
<dbReference type="Gene3D" id="1.10.390.10">
    <property type="entry name" value="Neutral Protease Domain 2"/>
    <property type="match status" value="1"/>
</dbReference>
<dbReference type="InterPro" id="IPR034016">
    <property type="entry name" value="M1_APN-typ"/>
</dbReference>
<dbReference type="FunFam" id="2.60.40.1730:FF:000023">
    <property type="entry name" value="Aminopeptidase"/>
    <property type="match status" value="1"/>
</dbReference>
<dbReference type="PANTHER" id="PTHR11533:SF276">
    <property type="entry name" value="GLUTAMYL AMINOPEPTIDASE"/>
    <property type="match status" value="1"/>
</dbReference>
<dbReference type="GO" id="GO:0070006">
    <property type="term" value="F:metalloaminopeptidase activity"/>
    <property type="evidence" value="ECO:0007669"/>
    <property type="project" value="TreeGrafter"/>
</dbReference>
<gene>
    <name evidence="27" type="ORF">OS493_036248</name>
</gene>
<proteinExistence type="inferred from homology"/>
<dbReference type="OrthoDB" id="5970200at2759"/>
<keyword evidence="10 22" id="KW-0378">Hydrolase</keyword>
<dbReference type="GO" id="GO:0005737">
    <property type="term" value="C:cytoplasm"/>
    <property type="evidence" value="ECO:0007669"/>
    <property type="project" value="TreeGrafter"/>
</dbReference>
<evidence type="ECO:0000256" key="18">
    <source>
        <dbReference type="ARBA" id="ARBA00023180"/>
    </source>
</evidence>
<feature type="site" description="Transition state stabilizer" evidence="21">
    <location>
        <position position="468"/>
    </location>
</feature>
<feature type="compositionally biased region" description="Polar residues" evidence="23">
    <location>
        <begin position="74"/>
        <end position="89"/>
    </location>
</feature>
<dbReference type="InterPro" id="IPR042097">
    <property type="entry name" value="Aminopeptidase_N-like_N_sf"/>
</dbReference>
<dbReference type="Proteomes" id="UP001163046">
    <property type="component" value="Unassembled WGS sequence"/>
</dbReference>
<dbReference type="Gene3D" id="1.25.50.20">
    <property type="match status" value="1"/>
</dbReference>
<feature type="active site" description="Proton acceptor" evidence="19">
    <location>
        <position position="383"/>
    </location>
</feature>
<dbReference type="Pfam" id="PF17900">
    <property type="entry name" value="Peptidase_M1_N"/>
    <property type="match status" value="1"/>
</dbReference>
<evidence type="ECO:0000256" key="16">
    <source>
        <dbReference type="ARBA" id="ARBA00023136"/>
    </source>
</evidence>
<evidence type="ECO:0000256" key="9">
    <source>
        <dbReference type="ARBA" id="ARBA00022723"/>
    </source>
</evidence>
<keyword evidence="9 20" id="KW-0479">Metal-binding</keyword>
<dbReference type="EC" id="3.4.11.-" evidence="22"/>
<keyword evidence="17" id="KW-1015">Disulfide bond</keyword>
<dbReference type="InterPro" id="IPR050344">
    <property type="entry name" value="Peptidase_M1_aminopeptidases"/>
</dbReference>
<dbReference type="GO" id="GO:0043171">
    <property type="term" value="P:peptide catabolic process"/>
    <property type="evidence" value="ECO:0007669"/>
    <property type="project" value="TreeGrafter"/>
</dbReference>
<evidence type="ECO:0000256" key="12">
    <source>
        <dbReference type="ARBA" id="ARBA00022837"/>
    </source>
</evidence>
<dbReference type="FunFam" id="1.10.390.10:FF:000001">
    <property type="entry name" value="Aminopeptidase"/>
    <property type="match status" value="1"/>
</dbReference>
<comment type="cofactor">
    <cofactor evidence="20 22">
        <name>Zn(2+)</name>
        <dbReference type="ChEBI" id="CHEBI:29105"/>
    </cofactor>
    <text evidence="20 22">Binds 1 zinc ion per subunit.</text>
</comment>
<name>A0A9X0D0F5_9CNID</name>
<dbReference type="GO" id="GO:0005886">
    <property type="term" value="C:plasma membrane"/>
    <property type="evidence" value="ECO:0007669"/>
    <property type="project" value="UniProtKB-SubCell"/>
</dbReference>
<evidence type="ECO:0000256" key="10">
    <source>
        <dbReference type="ARBA" id="ARBA00022801"/>
    </source>
</evidence>
<evidence type="ECO:0000256" key="22">
    <source>
        <dbReference type="RuleBase" id="RU364040"/>
    </source>
</evidence>
<accession>A0A9X0D0F5</accession>
<evidence type="ECO:0000256" key="23">
    <source>
        <dbReference type="SAM" id="MobiDB-lite"/>
    </source>
</evidence>
<evidence type="ECO:0000259" key="24">
    <source>
        <dbReference type="Pfam" id="PF01433"/>
    </source>
</evidence>
<dbReference type="InterPro" id="IPR024571">
    <property type="entry name" value="ERAP1-like_C_dom"/>
</dbReference>
<comment type="catalytic activity">
    <reaction evidence="1">
        <text>Release of N-terminal glutamate (and to a lesser extent aspartate) from a peptide.</text>
        <dbReference type="EC" id="3.4.11.7"/>
    </reaction>
</comment>
<dbReference type="SUPFAM" id="SSF55486">
    <property type="entry name" value="Metalloproteases ('zincins'), catalytic domain"/>
    <property type="match status" value="1"/>
</dbReference>
<feature type="binding site" evidence="20">
    <location>
        <position position="382"/>
    </location>
    <ligand>
        <name>Zn(2+)</name>
        <dbReference type="ChEBI" id="CHEBI:29105"/>
        <note>catalytic</note>
    </ligand>
</feature>
<evidence type="ECO:0000256" key="7">
    <source>
        <dbReference type="ARBA" id="ARBA00022670"/>
    </source>
</evidence>
<evidence type="ECO:0000256" key="3">
    <source>
        <dbReference type="ARBA" id="ARBA00010136"/>
    </source>
</evidence>
<evidence type="ECO:0000256" key="17">
    <source>
        <dbReference type="ARBA" id="ARBA00023157"/>
    </source>
</evidence>
<evidence type="ECO:0000313" key="27">
    <source>
        <dbReference type="EMBL" id="KAJ7382215.1"/>
    </source>
</evidence>
<keyword evidence="6" id="KW-1003">Cell membrane</keyword>
<dbReference type="GO" id="GO:0006508">
    <property type="term" value="P:proteolysis"/>
    <property type="evidence" value="ECO:0007669"/>
    <property type="project" value="UniProtKB-KW"/>
</dbReference>
<evidence type="ECO:0000313" key="28">
    <source>
        <dbReference type="Proteomes" id="UP001163046"/>
    </source>
</evidence>